<dbReference type="EMBL" id="OBEB01000003">
    <property type="protein sequence ID" value="SNY51102.1"/>
    <property type="molecule type" value="Genomic_DNA"/>
</dbReference>
<keyword evidence="3" id="KW-1003">Cell membrane</keyword>
<feature type="transmembrane region" description="Helical" evidence="8">
    <location>
        <begin position="81"/>
        <end position="102"/>
    </location>
</feature>
<keyword evidence="4 8" id="KW-0812">Transmembrane</keyword>
<dbReference type="PANTHER" id="PTHR20855">
    <property type="entry name" value="ADIPOR/PROGESTIN RECEPTOR-RELATED"/>
    <property type="match status" value="1"/>
</dbReference>
<feature type="transmembrane region" description="Helical" evidence="8">
    <location>
        <begin position="194"/>
        <end position="211"/>
    </location>
</feature>
<evidence type="ECO:0000256" key="1">
    <source>
        <dbReference type="ARBA" id="ARBA00004651"/>
    </source>
</evidence>
<evidence type="ECO:0000313" key="10">
    <source>
        <dbReference type="Proteomes" id="UP000219353"/>
    </source>
</evidence>
<keyword evidence="7" id="KW-0479">Metal-binding</keyword>
<evidence type="ECO:0000256" key="2">
    <source>
        <dbReference type="ARBA" id="ARBA00008488"/>
    </source>
</evidence>
<evidence type="ECO:0000256" key="5">
    <source>
        <dbReference type="ARBA" id="ARBA00022989"/>
    </source>
</evidence>
<evidence type="ECO:0000256" key="8">
    <source>
        <dbReference type="SAM" id="Phobius"/>
    </source>
</evidence>
<feature type="binding site" evidence="7">
    <location>
        <position position="189"/>
    </location>
    <ligand>
        <name>Zn(2+)</name>
        <dbReference type="ChEBI" id="CHEBI:29105"/>
    </ligand>
</feature>
<feature type="transmembrane region" description="Helical" evidence="8">
    <location>
        <begin position="108"/>
        <end position="130"/>
    </location>
</feature>
<dbReference type="Pfam" id="PF03006">
    <property type="entry name" value="HlyIII"/>
    <property type="match status" value="1"/>
</dbReference>
<organism evidence="9 10">
    <name type="scientific">Arsukibacterium tuosuense</name>
    <dbReference type="NCBI Taxonomy" id="1323745"/>
    <lineage>
        <taxon>Bacteria</taxon>
        <taxon>Pseudomonadati</taxon>
        <taxon>Pseudomonadota</taxon>
        <taxon>Gammaproteobacteria</taxon>
        <taxon>Chromatiales</taxon>
        <taxon>Chromatiaceae</taxon>
        <taxon>Arsukibacterium</taxon>
    </lineage>
</organism>
<dbReference type="InterPro" id="IPR004254">
    <property type="entry name" value="AdipoR/HlyIII-related"/>
</dbReference>
<feature type="transmembrane region" description="Helical" evidence="8">
    <location>
        <begin position="50"/>
        <end position="69"/>
    </location>
</feature>
<gene>
    <name evidence="9" type="ORF">SAMN06297280_1754</name>
</gene>
<feature type="transmembrane region" description="Helical" evidence="8">
    <location>
        <begin position="20"/>
        <end position="38"/>
    </location>
</feature>
<evidence type="ECO:0000256" key="3">
    <source>
        <dbReference type="ARBA" id="ARBA00022475"/>
    </source>
</evidence>
<sequence length="215" mass="24015">MTSVSRYTPLEEHLHALSHAIGAVLGVIGLVLMLKLSLNFGDNWQLASALIYGSSIILLYSSSALYHSIHHPLIKYRLRQLDHAAIFILIAGTYTPFTLVSLRDDWGLTLFTIIWLIAIAGVVLELATGLKYKKLSLVLYLGMGWIVVVAIKPMLANVPAPAMWLLLAGGLAYSGGVLFYIWRSLYLHHMFWHLFVLAGSILHFLAVYLYVMPHE</sequence>
<dbReference type="RefSeq" id="WP_097111021.1">
    <property type="nucleotide sequence ID" value="NZ_OBEB01000003.1"/>
</dbReference>
<feature type="binding site" evidence="7">
    <location>
        <position position="193"/>
    </location>
    <ligand>
        <name>Zn(2+)</name>
        <dbReference type="ChEBI" id="CHEBI:29105"/>
    </ligand>
</feature>
<feature type="transmembrane region" description="Helical" evidence="8">
    <location>
        <begin position="162"/>
        <end position="182"/>
    </location>
</feature>
<name>A0A285ISY0_9GAMM</name>
<dbReference type="GO" id="GO:0005886">
    <property type="term" value="C:plasma membrane"/>
    <property type="evidence" value="ECO:0007669"/>
    <property type="project" value="UniProtKB-SubCell"/>
</dbReference>
<feature type="transmembrane region" description="Helical" evidence="8">
    <location>
        <begin position="137"/>
        <end position="156"/>
    </location>
</feature>
<evidence type="ECO:0000256" key="6">
    <source>
        <dbReference type="ARBA" id="ARBA00023136"/>
    </source>
</evidence>
<dbReference type="OrthoDB" id="9813689at2"/>
<keyword evidence="5 8" id="KW-1133">Transmembrane helix</keyword>
<dbReference type="GO" id="GO:0140911">
    <property type="term" value="F:pore-forming activity"/>
    <property type="evidence" value="ECO:0007669"/>
    <property type="project" value="InterPro"/>
</dbReference>
<keyword evidence="10" id="KW-1185">Reference proteome</keyword>
<keyword evidence="7" id="KW-0862">Zinc</keyword>
<dbReference type="Proteomes" id="UP000219353">
    <property type="component" value="Unassembled WGS sequence"/>
</dbReference>
<dbReference type="AlphaFoldDB" id="A0A285ISY0"/>
<evidence type="ECO:0000256" key="7">
    <source>
        <dbReference type="PIRSR" id="PIRSR604254-1"/>
    </source>
</evidence>
<keyword evidence="6 8" id="KW-0472">Membrane</keyword>
<comment type="similarity">
    <text evidence="2">Belongs to the UPF0073 (Hly-III) family.</text>
</comment>
<dbReference type="PANTHER" id="PTHR20855:SF3">
    <property type="entry name" value="LD03007P"/>
    <property type="match status" value="1"/>
</dbReference>
<comment type="subcellular location">
    <subcellularLocation>
        <location evidence="1">Cell membrane</location>
        <topology evidence="1">Multi-pass membrane protein</topology>
    </subcellularLocation>
</comment>
<evidence type="ECO:0000256" key="4">
    <source>
        <dbReference type="ARBA" id="ARBA00022692"/>
    </source>
</evidence>
<accession>A0A285ISY0</accession>
<proteinExistence type="inferred from homology"/>
<dbReference type="NCBIfam" id="TIGR01065">
    <property type="entry name" value="hlyIII"/>
    <property type="match status" value="1"/>
</dbReference>
<dbReference type="GO" id="GO:0046872">
    <property type="term" value="F:metal ion binding"/>
    <property type="evidence" value="ECO:0007669"/>
    <property type="project" value="UniProtKB-KW"/>
</dbReference>
<reference evidence="10" key="1">
    <citation type="submission" date="2017-09" db="EMBL/GenBank/DDBJ databases">
        <authorList>
            <person name="Varghese N."/>
            <person name="Submissions S."/>
        </authorList>
    </citation>
    <scope>NUCLEOTIDE SEQUENCE [LARGE SCALE GENOMIC DNA]</scope>
    <source>
        <strain evidence="10">CGMCC 1.12461</strain>
    </source>
</reference>
<dbReference type="InterPro" id="IPR005744">
    <property type="entry name" value="Hy-lIII"/>
</dbReference>
<evidence type="ECO:0000313" key="9">
    <source>
        <dbReference type="EMBL" id="SNY51102.1"/>
    </source>
</evidence>
<feature type="binding site" evidence="7">
    <location>
        <position position="67"/>
    </location>
    <ligand>
        <name>Zn(2+)</name>
        <dbReference type="ChEBI" id="CHEBI:29105"/>
    </ligand>
</feature>
<protein>
    <submittedName>
        <fullName evidence="9">Hemolysin III</fullName>
    </submittedName>
</protein>